<keyword evidence="2 3" id="KW-0040">ANK repeat</keyword>
<dbReference type="PROSITE" id="PS50297">
    <property type="entry name" value="ANK_REP_REGION"/>
    <property type="match status" value="1"/>
</dbReference>
<dbReference type="InterPro" id="IPR027417">
    <property type="entry name" value="P-loop_NTPase"/>
</dbReference>
<dbReference type="InterPro" id="IPR036770">
    <property type="entry name" value="Ankyrin_rpt-contain_sf"/>
</dbReference>
<evidence type="ECO:0000256" key="2">
    <source>
        <dbReference type="ARBA" id="ARBA00023043"/>
    </source>
</evidence>
<feature type="domain" description="NACHT" evidence="4">
    <location>
        <begin position="810"/>
        <end position="943"/>
    </location>
</feature>
<keyword evidence="1" id="KW-0677">Repeat</keyword>
<dbReference type="SMART" id="SM00248">
    <property type="entry name" value="ANK"/>
    <property type="match status" value="8"/>
</dbReference>
<dbReference type="Gene3D" id="3.40.50.300">
    <property type="entry name" value="P-loop containing nucleotide triphosphate hydrolases"/>
    <property type="match status" value="1"/>
</dbReference>
<reference evidence="5" key="1">
    <citation type="journal article" date="2016" name="Sci. Rep.">
        <title>Molecular characterization of firefly nuptial gifts: a multi-omics approach sheds light on postcopulatory sexual selection.</title>
        <authorList>
            <person name="Al-Wathiqui N."/>
            <person name="Fallon T.R."/>
            <person name="South A."/>
            <person name="Weng J.K."/>
            <person name="Lewis S.M."/>
        </authorList>
    </citation>
    <scope>NUCLEOTIDE SEQUENCE</scope>
</reference>
<dbReference type="Pfam" id="PF12796">
    <property type="entry name" value="Ank_2"/>
    <property type="match status" value="1"/>
</dbReference>
<dbReference type="Gene3D" id="3.40.50.1820">
    <property type="entry name" value="alpha/beta hydrolase"/>
    <property type="match status" value="1"/>
</dbReference>
<name>A0A1Y1N0M8_PHOPY</name>
<dbReference type="Pfam" id="PF13857">
    <property type="entry name" value="Ank_5"/>
    <property type="match status" value="1"/>
</dbReference>
<dbReference type="PANTHER" id="PTHR24198:SF165">
    <property type="entry name" value="ANKYRIN REPEAT-CONTAINING PROTEIN-RELATED"/>
    <property type="match status" value="1"/>
</dbReference>
<dbReference type="SUPFAM" id="SSF48403">
    <property type="entry name" value="Ankyrin repeat"/>
    <property type="match status" value="1"/>
</dbReference>
<proteinExistence type="predicted"/>
<dbReference type="InterPro" id="IPR002110">
    <property type="entry name" value="Ankyrin_rpt"/>
</dbReference>
<evidence type="ECO:0000256" key="1">
    <source>
        <dbReference type="ARBA" id="ARBA00022737"/>
    </source>
</evidence>
<dbReference type="Pfam" id="PF05729">
    <property type="entry name" value="NACHT"/>
    <property type="match status" value="1"/>
</dbReference>
<dbReference type="InterPro" id="IPR007111">
    <property type="entry name" value="NACHT_NTPase"/>
</dbReference>
<protein>
    <recommendedName>
        <fullName evidence="4">NACHT domain-containing protein</fullName>
    </recommendedName>
</protein>
<evidence type="ECO:0000313" key="5">
    <source>
        <dbReference type="EMBL" id="JAV89826.1"/>
    </source>
</evidence>
<accession>A0A1Y1N0M8</accession>
<dbReference type="InterPro" id="IPR029058">
    <property type="entry name" value="AB_hydrolase_fold"/>
</dbReference>
<dbReference type="PANTHER" id="PTHR24198">
    <property type="entry name" value="ANKYRIN REPEAT AND PROTEIN KINASE DOMAIN-CONTAINING PROTEIN"/>
    <property type="match status" value="1"/>
</dbReference>
<dbReference type="SUPFAM" id="SSF53474">
    <property type="entry name" value="alpha/beta-Hydrolases"/>
    <property type="match status" value="1"/>
</dbReference>
<dbReference type="Gene3D" id="1.25.40.20">
    <property type="entry name" value="Ankyrin repeat-containing domain"/>
    <property type="match status" value="1"/>
</dbReference>
<sequence length="1608" mass="183668">MDVNEISCYKWDDKLILSNEEYGKMLTNSGYNESCAVETPFPSDYVLALFADLAYQDSPSKRQLPQDWMLLTTAHNKKTSNGYFGAAFWNPTLRHIVVAHRGTRLSNIGALFSDVKLASNSIKTNQSESAATFVHLVGVEIHHQISLGANRIQLSITGHSLGAWLAQMSTFTLKYFKRNGKEFVGNENFTSSIHAHTVTFESPGCRENLEFLRKRFVSTYFHTNFGNFYTLDMTVYLSAINPINSINKHVGVIYMTAAKSHSLSTILDQFDVITQKIANERVLHFESGVKASVKSVFKSIINNPNRSVTKVPYRENECSLNVFNDSELDLAKYWKYLSNYESEFIQKIKRRMAHFEIDFEKHIIKSASLNRIIATIKDQKPTNEFICDLLESVKDIDLNKEILEINRLQFQKGKFREGYFFKDRYGLKAFLNSSKKALHIRVRHSQEFPDQVESLILGNICKRYESNDFAYSFTNLILLPIILKKNMFNNTGLKLLIIECYDMIDRDLEVIQKLSACASYKIVTISPFDFSSSVDHDSAVFVEGLGHCIKFQDLQEESQKKLLTEDIFQRCGKAMSIGDLIGNALLQKETSSYLNHLLPTNLLLSLIGEYPLEYLVLDMPYKNILNGITIEQHQEVDYKNIVLKCNKHFLFLLVNSGDDQVSIIEELNLPFQRCSNIESECLNNLEKIVYVFSFQNERLFLESVCRFDLYIERKIVHRRIVDPKIFTMLHTSDQFFVYGNKMKVDGGNVKFCESKSNAVDAMEEANTNAHVFKIENNAIQWVQSKGSIAHLQEYLIPKTVDSAKILDDKIVIISGEPGQGKSTIVKKMFLKCYHDPNHWMVAIPLQLANFDCINDITINSAAQFILSPCDNNGESILQVLSFCLNYKTNLPIYLMFDGYDQIKNSASRNQFIKLINFLKRNANANILITTQNYLASELENGVSVPASYFDSCDLEVSVIDYLSKFWESCTQIFENANIEELKSNASILLSSAGNIFGEEISRFLAIPLHVRILAELMKPNSISPSTELLQFNDILVPYQKLIEVRYDIYFKRNNFPDNKILKQFTVFGIFEKLHNLAIKRLIDIELNFSEYDFMQELNKVGLVQSNHVGDISFLHDSLRDYFVAHFIYLWLENKAANNVWDVKYFIAHILVRPLHKGIRMFLNCHLQSAKIAVTVLNACKDAVSESLKQNKLVCDDGNTFFHTAVEERLDFEVGRLLMEVTSEDSFTELLSKRNNNQKTALFLIIENIHEHHIKSDMLKLFLEKMSFLSTESTKIILLSTLFTSHTIEEHLEIISQNASCYNIISETIAKIRKSLKQKDAFLEACALNKFKDLKLILERERDKETRKHLAQITNGFKETGLHITSSKEILQLLLDHGVDINTRDHHGLTPLARAIKNDKGTEIFNFFVSKSADITLTDTFGNAPFLHAIKQGNSDILRYFMKSGQIDVNQCNVFSATFLMAACRTENDGVVRWLLDKGADINAVDLGNLSALFHRVKSNRSKLIKFLKTKGANVNIQDGYGNTPLLYSIKKSNWNMVNLLVDIHSDPSICNNIGQHPVKILIEKQKAGIIEKIFKVGLATLSDLQDVLGKSETEYLYKYVLKDVVPIT</sequence>
<dbReference type="SUPFAM" id="SSF52540">
    <property type="entry name" value="P-loop containing nucleoside triphosphate hydrolases"/>
    <property type="match status" value="1"/>
</dbReference>
<evidence type="ECO:0000256" key="3">
    <source>
        <dbReference type="PROSITE-ProRule" id="PRU00023"/>
    </source>
</evidence>
<feature type="repeat" description="ANK" evidence="3">
    <location>
        <begin position="1454"/>
        <end position="1486"/>
    </location>
</feature>
<organism evidence="5">
    <name type="scientific">Photinus pyralis</name>
    <name type="common">Common eastern firefly</name>
    <name type="synonym">Lampyris pyralis</name>
    <dbReference type="NCBI Taxonomy" id="7054"/>
    <lineage>
        <taxon>Eukaryota</taxon>
        <taxon>Metazoa</taxon>
        <taxon>Ecdysozoa</taxon>
        <taxon>Arthropoda</taxon>
        <taxon>Hexapoda</taxon>
        <taxon>Insecta</taxon>
        <taxon>Pterygota</taxon>
        <taxon>Neoptera</taxon>
        <taxon>Endopterygota</taxon>
        <taxon>Coleoptera</taxon>
        <taxon>Polyphaga</taxon>
        <taxon>Elateriformia</taxon>
        <taxon>Elateroidea</taxon>
        <taxon>Lampyridae</taxon>
        <taxon>Lampyrinae</taxon>
        <taxon>Photinus</taxon>
    </lineage>
</organism>
<dbReference type="EMBL" id="GEZM01019224">
    <property type="protein sequence ID" value="JAV89826.1"/>
    <property type="molecule type" value="Transcribed_RNA"/>
</dbReference>
<dbReference type="PROSITE" id="PS50088">
    <property type="entry name" value="ANK_REPEAT"/>
    <property type="match status" value="1"/>
</dbReference>
<evidence type="ECO:0000259" key="4">
    <source>
        <dbReference type="Pfam" id="PF05729"/>
    </source>
</evidence>